<protein>
    <submittedName>
        <fullName evidence="1">RHO1 GDP-GTP exchange protein 2</fullName>
    </submittedName>
</protein>
<dbReference type="EMBL" id="QTSX02005088">
    <property type="protein sequence ID" value="KAJ9061187.1"/>
    <property type="molecule type" value="Genomic_DNA"/>
</dbReference>
<evidence type="ECO:0000313" key="1">
    <source>
        <dbReference type="EMBL" id="KAJ9061187.1"/>
    </source>
</evidence>
<gene>
    <name evidence="1" type="primary">ROM2_10</name>
    <name evidence="1" type="ORF">DSO57_1022982</name>
</gene>
<comment type="caution">
    <text evidence="1">The sequence shown here is derived from an EMBL/GenBank/DDBJ whole genome shotgun (WGS) entry which is preliminary data.</text>
</comment>
<proteinExistence type="predicted"/>
<organism evidence="1 2">
    <name type="scientific">Entomophthora muscae</name>
    <dbReference type="NCBI Taxonomy" id="34485"/>
    <lineage>
        <taxon>Eukaryota</taxon>
        <taxon>Fungi</taxon>
        <taxon>Fungi incertae sedis</taxon>
        <taxon>Zoopagomycota</taxon>
        <taxon>Entomophthoromycotina</taxon>
        <taxon>Entomophthoromycetes</taxon>
        <taxon>Entomophthorales</taxon>
        <taxon>Entomophthoraceae</taxon>
        <taxon>Entomophthora</taxon>
    </lineage>
</organism>
<dbReference type="Proteomes" id="UP001165960">
    <property type="component" value="Unassembled WGS sequence"/>
</dbReference>
<sequence>MAQESRGSSLLGAIDPTNEGLGLPTPRKSSKNIFLRDSLARPESSAGSSSKFSNFNSKMRYYGSKSEDSSAKPKKAQRSQPVPSIIVNNSDLPPLPSPNEKKISHGTSPVSGEPNILQRSITVGSRSLSKMKAFSNFRSPETSPNNINSSADNQDSSEKINYATRPLPQLPPEPPHQFFYKKFLDSNTKASPKKLRNVRSEFFSNSSKTFSSMLPKMDKLNLFGKTPTIRGHKLSRSTTETITPTPVLAKAMTRSETDSELFSKSKPQKSLSPSPPDAKAILPLMYNQLSSESVPIYIEEIKEETTASQELFVCGALFSEVSYHLYKLLANQGQFDWPKIFSGREAVDLICTILGTDDRRLALLVGRALDSQKFISHVTLDLRLRDSSYETYKLDSQFETLDTLPEDELQDILPNGVFTLLTDCYSPTCSPEDHCYSISCPRRLETLTSDEPLSPEVAKSFPEVIKEELWENFVPPEVVASVTEKERKRQEIIFELIYTERDFVSDLKIIQELYYLPLLCNDIFGEDRDEIVEEIFSNIVEVHRASFKLSLGLQELQLLSPVVQDLGAFLVDNLPCFEPFKEYGANQVFSKRRLTREIKKSSEFEEFLKNQARLPECRKLPIQSFLARPTTRLGRYPLLLEAILKYTEEGSSDIEDLPKAIDGIKRVLTEINVRTGIADNRVRIDDLISHLAGPADLIKELNLNAEDRVLVQDGTFKKKSGVDLIEIFVFLFDSHLLMAKKRKSTRNPENFEYKISKKPIKLDLLSLTDNEDLALSKPISNAQIPLVATDAHKSTSFPLTINHLGRQGGTYTLYCSTLSEKKRWKTVITEQQEKVLNSNMVFHTQHLADPKTCQVPGIFCSAVYDSGHTVFLGADDGIYAKPEGAKKFALALELDRVKKMEVLEDHDLLLVLSERTLYTVSLSAILQKNKDVQLVAEKLKSNIDLFSVGTCLGKALICAVKTTALSTTGRLYQPATNPRKSLSGPKSFLTSIGPRRPLEFFKEFYIPSESFNVYFLKSKLCVACAKGFEVLDLASLLPQGLLNPTDPNLEFVFSRGETVKPIAFFRIRDGVFFVCYDEFGFFVDRAGQLETSAPVIHWKGCPKSFTLFYPYILAFDPSFAEIRSLETGDLKQILHTNHTVTLRNDIDAIHLLDHAHLPDDWQLKELVLNRSHPSNISFRKNLKDARVSKRRGMIGSYSNS</sequence>
<name>A0ACC2SG96_9FUNG</name>
<keyword evidence="2" id="KW-1185">Reference proteome</keyword>
<reference evidence="1" key="1">
    <citation type="submission" date="2022-04" db="EMBL/GenBank/DDBJ databases">
        <title>Genome of the entomopathogenic fungus Entomophthora muscae.</title>
        <authorList>
            <person name="Elya C."/>
            <person name="Lovett B.R."/>
            <person name="Lee E."/>
            <person name="Macias A.M."/>
            <person name="Hajek A.E."/>
            <person name="De Bivort B.L."/>
            <person name="Kasson M.T."/>
            <person name="De Fine Licht H.H."/>
            <person name="Stajich J.E."/>
        </authorList>
    </citation>
    <scope>NUCLEOTIDE SEQUENCE</scope>
    <source>
        <strain evidence="1">Berkeley</strain>
    </source>
</reference>
<accession>A0ACC2SG96</accession>
<evidence type="ECO:0000313" key="2">
    <source>
        <dbReference type="Proteomes" id="UP001165960"/>
    </source>
</evidence>